<keyword evidence="4 6" id="KW-1133">Transmembrane helix</keyword>
<feature type="transmembrane region" description="Helical" evidence="6">
    <location>
        <begin position="218"/>
        <end position="236"/>
    </location>
</feature>
<dbReference type="RefSeq" id="WP_102894970.1">
    <property type="nucleotide sequence ID" value="NZ_JAMOHU010000006.1"/>
</dbReference>
<gene>
    <name evidence="8" type="ORF">CXK94_15125</name>
</gene>
<feature type="transmembrane region" description="Helical" evidence="6">
    <location>
        <begin position="348"/>
        <end position="374"/>
    </location>
</feature>
<evidence type="ECO:0000256" key="2">
    <source>
        <dbReference type="ARBA" id="ARBA00022475"/>
    </source>
</evidence>
<proteinExistence type="predicted"/>
<feature type="transmembrane region" description="Helical" evidence="6">
    <location>
        <begin position="706"/>
        <end position="730"/>
    </location>
</feature>
<sequence>MIDRIAAFCIRRSVWVASALLLMTLVLGWSALHIEVRTVFEDMLPSRHEYVQTHEKFKDTFGGSNMVTIMFEVDEGDIFQKPVLEKVREVTMGLREVSAVNPYQITSLASKKLKEVRASTTGIVSLPLMWPDLPETAAQMQELRQAVLRNPLVYGPYVSKDLQATLVTVDFIDEQVEYGKVFHEIRSLIDRVDDGSVNIRVVGDPILYGWVGHYLPETFQLVCAALLVTLVMLFILLRTWRGVMLPLLAGLVSASWALGICHLLDIHFEPLVIVVAMLITSRAVSHSVQIVNRFDDELELLPANADTSRTAARVALADLFRPGMLGVIADAACMAVVALSPIPMLQKLTVLACVWVMTLTVSAVILTPVMLSFIRRPHGMVHPLNCIPLLNRVLDLATAVSLSRARYVVLGGGFLLVVGAGFYSLNLKIGDANPGSPILWPESTYNVDADAINNRFEGVDRMFVVLGEDGNRGLMKTSEALQAMNSFQRFIEAQPEVGGSVSLADVLPQVNLSLREGNPRYLELGDSSAINGSLVAMLDSVSEPGDISRFADEQYANGAVTLMFRDRQGETIRTAVARIKEFIAQNPLDDGEWQLAGSLIGVMAAVNEIILASQVEAIALALLVLALICTAVYRSSIAGMVFMVPVIISNMLTFAFMTWQGIGMNINTVPVAALGIGLGVDYAFYISDRVKEEIAIGKSPEEAIRIALHTAGMGVIVTASVLVFATLLWWASSLRFQAEMGLLMAIWLSVSAFSALFVMPALLYVFRPRFVFGERTRAAVAVGNDSALQMA</sequence>
<dbReference type="AlphaFoldDB" id="A0A2N8T268"/>
<organism evidence="8 9">
    <name type="scientific">Stutzerimonas stutzeri</name>
    <name type="common">Pseudomonas stutzeri</name>
    <dbReference type="NCBI Taxonomy" id="316"/>
    <lineage>
        <taxon>Bacteria</taxon>
        <taxon>Pseudomonadati</taxon>
        <taxon>Pseudomonadota</taxon>
        <taxon>Gammaproteobacteria</taxon>
        <taxon>Pseudomonadales</taxon>
        <taxon>Pseudomonadaceae</taxon>
        <taxon>Stutzerimonas</taxon>
    </lineage>
</organism>
<evidence type="ECO:0000259" key="7">
    <source>
        <dbReference type="Pfam" id="PF03176"/>
    </source>
</evidence>
<evidence type="ECO:0000256" key="6">
    <source>
        <dbReference type="SAM" id="Phobius"/>
    </source>
</evidence>
<feature type="transmembrane region" description="Helical" evidence="6">
    <location>
        <begin position="668"/>
        <end position="685"/>
    </location>
</feature>
<dbReference type="SUPFAM" id="SSF82866">
    <property type="entry name" value="Multidrug efflux transporter AcrB transmembrane domain"/>
    <property type="match status" value="2"/>
</dbReference>
<evidence type="ECO:0000256" key="4">
    <source>
        <dbReference type="ARBA" id="ARBA00022989"/>
    </source>
</evidence>
<evidence type="ECO:0000313" key="9">
    <source>
        <dbReference type="Proteomes" id="UP000236023"/>
    </source>
</evidence>
<comment type="caution">
    <text evidence="8">The sequence shown here is derived from an EMBL/GenBank/DDBJ whole genome shotgun (WGS) entry which is preliminary data.</text>
</comment>
<dbReference type="PANTHER" id="PTHR33406:SF13">
    <property type="entry name" value="MEMBRANE PROTEIN YDFJ"/>
    <property type="match status" value="1"/>
</dbReference>
<feature type="transmembrane region" description="Helical" evidence="6">
    <location>
        <begin position="407"/>
        <end position="425"/>
    </location>
</feature>
<dbReference type="GO" id="GO:0005886">
    <property type="term" value="C:plasma membrane"/>
    <property type="evidence" value="ECO:0007669"/>
    <property type="project" value="UniProtKB-SubCell"/>
</dbReference>
<dbReference type="EMBL" id="POUT01000008">
    <property type="protein sequence ID" value="PNG08839.1"/>
    <property type="molecule type" value="Genomic_DNA"/>
</dbReference>
<feature type="transmembrane region" description="Helical" evidence="6">
    <location>
        <begin position="243"/>
        <end position="260"/>
    </location>
</feature>
<feature type="transmembrane region" description="Helical" evidence="6">
    <location>
        <begin position="323"/>
        <end position="342"/>
    </location>
</feature>
<keyword evidence="5 6" id="KW-0472">Membrane</keyword>
<feature type="transmembrane region" description="Helical" evidence="6">
    <location>
        <begin position="742"/>
        <end position="766"/>
    </location>
</feature>
<dbReference type="Pfam" id="PF03176">
    <property type="entry name" value="MMPL"/>
    <property type="match status" value="2"/>
</dbReference>
<name>A0A2N8T268_STUST</name>
<dbReference type="InterPro" id="IPR004869">
    <property type="entry name" value="MMPL_dom"/>
</dbReference>
<dbReference type="Gene3D" id="1.20.1640.10">
    <property type="entry name" value="Multidrug efflux transporter AcrB transmembrane domain"/>
    <property type="match status" value="2"/>
</dbReference>
<feature type="domain" description="Membrane transport protein MMPL" evidence="7">
    <location>
        <begin position="55"/>
        <end position="373"/>
    </location>
</feature>
<protein>
    <submittedName>
        <fullName evidence="8">RND transporter</fullName>
    </submittedName>
</protein>
<evidence type="ECO:0000256" key="3">
    <source>
        <dbReference type="ARBA" id="ARBA00022692"/>
    </source>
</evidence>
<feature type="transmembrane region" description="Helical" evidence="6">
    <location>
        <begin position="640"/>
        <end position="662"/>
    </location>
</feature>
<dbReference type="InterPro" id="IPR050545">
    <property type="entry name" value="Mycobact_MmpL"/>
</dbReference>
<reference evidence="8 9" key="1">
    <citation type="submission" date="2018-01" db="EMBL/GenBank/DDBJ databases">
        <title>Denitrification phenotypes of diverse strains of Pseudomonas stutzeri.</title>
        <authorList>
            <person name="Milligan D.A."/>
            <person name="Bergaust L."/>
            <person name="Bakken L.R."/>
            <person name="Frostegard A."/>
        </authorList>
    </citation>
    <scope>NUCLEOTIDE SEQUENCE [LARGE SCALE GENOMIC DNA]</scope>
    <source>
        <strain evidence="8 9">24a75</strain>
    </source>
</reference>
<evidence type="ECO:0000313" key="8">
    <source>
        <dbReference type="EMBL" id="PNG08839.1"/>
    </source>
</evidence>
<accession>A0A2N8T268</accession>
<dbReference type="Proteomes" id="UP000236023">
    <property type="component" value="Unassembled WGS sequence"/>
</dbReference>
<feature type="transmembrane region" description="Helical" evidence="6">
    <location>
        <begin position="12"/>
        <end position="32"/>
    </location>
</feature>
<keyword evidence="3 6" id="KW-0812">Transmembrane</keyword>
<comment type="subcellular location">
    <subcellularLocation>
        <location evidence="1">Cell membrane</location>
        <topology evidence="1">Multi-pass membrane protein</topology>
    </subcellularLocation>
</comment>
<dbReference type="PANTHER" id="PTHR33406">
    <property type="entry name" value="MEMBRANE PROTEIN MJ1562-RELATED"/>
    <property type="match status" value="1"/>
</dbReference>
<evidence type="ECO:0000256" key="1">
    <source>
        <dbReference type="ARBA" id="ARBA00004651"/>
    </source>
</evidence>
<feature type="domain" description="Membrane transport protein MMPL" evidence="7">
    <location>
        <begin position="569"/>
        <end position="769"/>
    </location>
</feature>
<evidence type="ECO:0000256" key="5">
    <source>
        <dbReference type="ARBA" id="ARBA00023136"/>
    </source>
</evidence>
<keyword evidence="2" id="KW-1003">Cell membrane</keyword>